<protein>
    <submittedName>
        <fullName evidence="1">Uncharacterized protein</fullName>
    </submittedName>
</protein>
<organism evidence="1 2">
    <name type="scientific">Flavobacterium petrolei</name>
    <dbReference type="NCBI Taxonomy" id="2259594"/>
    <lineage>
        <taxon>Bacteria</taxon>
        <taxon>Pseudomonadati</taxon>
        <taxon>Bacteroidota</taxon>
        <taxon>Flavobacteriia</taxon>
        <taxon>Flavobacteriales</taxon>
        <taxon>Flavobacteriaceae</taxon>
        <taxon>Flavobacterium</taxon>
    </lineage>
</organism>
<comment type="caution">
    <text evidence="1">The sequence shown here is derived from an EMBL/GenBank/DDBJ whole genome shotgun (WGS) entry which is preliminary data.</text>
</comment>
<keyword evidence="2" id="KW-1185">Reference proteome</keyword>
<dbReference type="Proteomes" id="UP000253235">
    <property type="component" value="Unassembled WGS sequence"/>
</dbReference>
<proteinExistence type="predicted"/>
<name>A0A482TP51_9FLAO</name>
<dbReference type="RefSeq" id="WP_113666385.1">
    <property type="nucleotide sequence ID" value="NZ_QNVY02000003.1"/>
</dbReference>
<accession>A0A482TP51</accession>
<dbReference type="EMBL" id="QNVY02000003">
    <property type="protein sequence ID" value="RYJ51769.1"/>
    <property type="molecule type" value="Genomic_DNA"/>
</dbReference>
<dbReference type="OrthoDB" id="1340494at2"/>
<evidence type="ECO:0000313" key="1">
    <source>
        <dbReference type="EMBL" id="RYJ51769.1"/>
    </source>
</evidence>
<gene>
    <name evidence="1" type="ORF">DR871_011340</name>
</gene>
<reference evidence="1 2" key="1">
    <citation type="submission" date="2019-01" db="EMBL/GenBank/DDBJ databases">
        <title>Flavobacterium sp. nov. isolated from arctic soil.</title>
        <authorList>
            <person name="Kim D.-U."/>
        </authorList>
    </citation>
    <scope>NUCLEOTIDE SEQUENCE [LARGE SCALE GENOMIC DNA]</scope>
    <source>
        <strain evidence="1 2">Kopri-42</strain>
    </source>
</reference>
<dbReference type="AlphaFoldDB" id="A0A482TP51"/>
<evidence type="ECO:0000313" key="2">
    <source>
        <dbReference type="Proteomes" id="UP000253235"/>
    </source>
</evidence>
<sequence length="306" mass="35809">MKKNTLEDYKEAIKAKYEEEKSGGYASFLINPSRAKLRDLCSILFTESSTSDDLRIFRNFFGFDFKEGNSTEIKKQTDKFRPLETFFKGETDLTDISGIDLAAILVRFNKRPIHRFLKLMNNTAVQEEKTTYSIVDKNVNFTFEEEEKKRTVVMIEDNPTKKTFIPRLTLQQLQHKTISVQQFFKTLLLLMVSLASFYGIKELFFPAKECMQWYSDHYELVDCSSSVQGISSRNEIKPIVKEELQLKKIKVTQQTPFFQKNKAIVWYCKKNDTIEYFTASGFHPENGKPLKPISQYIIDKYIKVDF</sequence>